<evidence type="ECO:0000256" key="7">
    <source>
        <dbReference type="SAM" id="Phobius"/>
    </source>
</evidence>
<proteinExistence type="predicted"/>
<dbReference type="NCBIfam" id="TIGR03954">
    <property type="entry name" value="integ_memb_HG"/>
    <property type="match status" value="1"/>
</dbReference>
<evidence type="ECO:0000313" key="8">
    <source>
        <dbReference type="EMBL" id="MBB4882214.1"/>
    </source>
</evidence>
<reference evidence="8 9" key="1">
    <citation type="submission" date="2020-08" db="EMBL/GenBank/DDBJ databases">
        <title>Sequencing the genomes of 1000 actinobacteria strains.</title>
        <authorList>
            <person name="Klenk H.-P."/>
        </authorList>
    </citation>
    <scope>NUCLEOTIDE SEQUENCE [LARGE SCALE GENOMIC DNA]</scope>
    <source>
        <strain evidence="8 9">DSM 19079</strain>
    </source>
</reference>
<accession>A0A4Y8X364</accession>
<keyword evidence="9" id="KW-1185">Reference proteome</keyword>
<evidence type="ECO:0000256" key="1">
    <source>
        <dbReference type="ARBA" id="ARBA00004651"/>
    </source>
</evidence>
<feature type="compositionally biased region" description="Acidic residues" evidence="6">
    <location>
        <begin position="18"/>
        <end position="27"/>
    </location>
</feature>
<dbReference type="PANTHER" id="PTHR40077">
    <property type="entry name" value="MEMBRANE PROTEIN-RELATED"/>
    <property type="match status" value="1"/>
</dbReference>
<gene>
    <name evidence="8" type="ORF">BJ976_000565</name>
</gene>
<keyword evidence="2" id="KW-1003">Cell membrane</keyword>
<comment type="caution">
    <text evidence="8">The sequence shown here is derived from an EMBL/GenBank/DDBJ whole genome shotgun (WGS) entry which is preliminary data.</text>
</comment>
<evidence type="ECO:0000256" key="3">
    <source>
        <dbReference type="ARBA" id="ARBA00022692"/>
    </source>
</evidence>
<dbReference type="AlphaFoldDB" id="A0A4Y8X364"/>
<feature type="region of interest" description="Disordered" evidence="6">
    <location>
        <begin position="1"/>
        <end position="47"/>
    </location>
</feature>
<organism evidence="8 9">
    <name type="scientific">Micrococcus flavus</name>
    <dbReference type="NCBI Taxonomy" id="384602"/>
    <lineage>
        <taxon>Bacteria</taxon>
        <taxon>Bacillati</taxon>
        <taxon>Actinomycetota</taxon>
        <taxon>Actinomycetes</taxon>
        <taxon>Micrococcales</taxon>
        <taxon>Micrococcaceae</taxon>
        <taxon>Micrococcus</taxon>
    </lineage>
</organism>
<feature type="transmembrane region" description="Helical" evidence="7">
    <location>
        <begin position="57"/>
        <end position="78"/>
    </location>
</feature>
<dbReference type="Pfam" id="PF12823">
    <property type="entry name" value="DUF3817"/>
    <property type="match status" value="1"/>
</dbReference>
<evidence type="ECO:0000313" key="9">
    <source>
        <dbReference type="Proteomes" id="UP000560081"/>
    </source>
</evidence>
<feature type="transmembrane region" description="Helical" evidence="7">
    <location>
        <begin position="114"/>
        <end position="134"/>
    </location>
</feature>
<evidence type="ECO:0000256" key="6">
    <source>
        <dbReference type="SAM" id="MobiDB-lite"/>
    </source>
</evidence>
<dbReference type="RefSeq" id="WP_135028619.1">
    <property type="nucleotide sequence ID" value="NZ_BMLA01000006.1"/>
</dbReference>
<dbReference type="PANTHER" id="PTHR40077:SF2">
    <property type="entry name" value="MEMBRANE PROTEIN"/>
    <property type="match status" value="1"/>
</dbReference>
<evidence type="ECO:0000256" key="2">
    <source>
        <dbReference type="ARBA" id="ARBA00022475"/>
    </source>
</evidence>
<dbReference type="Proteomes" id="UP000560081">
    <property type="component" value="Unassembled WGS sequence"/>
</dbReference>
<dbReference type="OrthoDB" id="9342687at2"/>
<sequence>MTGSHPRPEAGTPVDPDTLPDPEDITEADLPAPPPRPGRERRRFAGTQQQIRSATRLYVVCSWITGVMLLLLVAEMVFKYGLGTELYAGGTTVDGVPNTLGLHPEDSVTGGVNLSLLILIAHGWMYVLYLLACFRLWSLMRWSPMRLLAMAGGGVVPFLSFIVEKRITRVVREEIARHPEAARRY</sequence>
<name>A0A4Y8X364_9MICC</name>
<evidence type="ECO:0000256" key="5">
    <source>
        <dbReference type="ARBA" id="ARBA00023136"/>
    </source>
</evidence>
<keyword evidence="4 7" id="KW-1133">Transmembrane helix</keyword>
<keyword evidence="5 7" id="KW-0472">Membrane</keyword>
<evidence type="ECO:0000256" key="4">
    <source>
        <dbReference type="ARBA" id="ARBA00022989"/>
    </source>
</evidence>
<keyword evidence="3 7" id="KW-0812">Transmembrane</keyword>
<dbReference type="GO" id="GO:0005886">
    <property type="term" value="C:plasma membrane"/>
    <property type="evidence" value="ECO:0007669"/>
    <property type="project" value="UniProtKB-SubCell"/>
</dbReference>
<dbReference type="EMBL" id="JACHMC010000001">
    <property type="protein sequence ID" value="MBB4882214.1"/>
    <property type="molecule type" value="Genomic_DNA"/>
</dbReference>
<protein>
    <submittedName>
        <fullName evidence="8">Integral membrane protein</fullName>
    </submittedName>
</protein>
<dbReference type="InterPro" id="IPR023845">
    <property type="entry name" value="DUF3817_TM"/>
</dbReference>
<comment type="subcellular location">
    <subcellularLocation>
        <location evidence="1">Cell membrane</location>
        <topology evidence="1">Multi-pass membrane protein</topology>
    </subcellularLocation>
</comment>